<reference evidence="2" key="1">
    <citation type="submission" date="2022-01" db="UniProtKB">
        <authorList>
            <consortium name="EnsemblMetazoa"/>
        </authorList>
    </citation>
    <scope>IDENTIFICATION</scope>
</reference>
<protein>
    <submittedName>
        <fullName evidence="2">Uncharacterized protein</fullName>
    </submittedName>
</protein>
<dbReference type="RefSeq" id="XP_024080928.1">
    <property type="nucleotide sequence ID" value="XM_024225160.1"/>
</dbReference>
<dbReference type="OMA" id="EIPDWAT"/>
<feature type="compositionally biased region" description="Polar residues" evidence="1">
    <location>
        <begin position="310"/>
        <end position="319"/>
    </location>
</feature>
<dbReference type="Proteomes" id="UP000494040">
    <property type="component" value="Unassembled WGS sequence"/>
</dbReference>
<keyword evidence="3" id="KW-1185">Reference proteome</keyword>
<evidence type="ECO:0000256" key="1">
    <source>
        <dbReference type="SAM" id="MobiDB-lite"/>
    </source>
</evidence>
<dbReference type="EnsemblMetazoa" id="XM_024225160.1">
    <property type="protein sequence ID" value="XP_024080928.1"/>
    <property type="gene ID" value="LOC106673937"/>
</dbReference>
<accession>A0A8I6SE14</accession>
<dbReference type="PANTHER" id="PTHR33964">
    <property type="entry name" value="RE45066P-RELATED"/>
    <property type="match status" value="1"/>
</dbReference>
<sequence>MADAVGILFAFSVISRNKTLRPNPTKTPETTKKMKSEVFLVWGSLVTLLYAAEVKSQCSQDDYNYCVRLADPLLNDVRLIYPDNPKDIEQVCRIWNVFIDCFKKYTDRCFTEAKRQEFHKAVENSMSSIHKLCFSPDYRTDYLKHASCMKKTVTQESYCGKQYKLLVAQVSNEAPTIRLCCSNQIFRECVLQQTKSMCDPASVSLSTSIIDEALGFLRDQCANVILNPLDCPNTDLYKTTSRSRGADQDVTVTTWAMTDSRSTPSSTSEMSEAWTPPSRTSEPTRTSETSRSSETTRTSEASRTTTSETGRPSETTRTSFGRGMTWTVSSSDIWLPSSKPPAMIDNAIDEPNQQGLESGNSGSIKIQTITTNTLIVLCIVFYLIR</sequence>
<organism evidence="2 3">
    <name type="scientific">Cimex lectularius</name>
    <name type="common">Bed bug</name>
    <name type="synonym">Acanthia lectularia</name>
    <dbReference type="NCBI Taxonomy" id="79782"/>
    <lineage>
        <taxon>Eukaryota</taxon>
        <taxon>Metazoa</taxon>
        <taxon>Ecdysozoa</taxon>
        <taxon>Arthropoda</taxon>
        <taxon>Hexapoda</taxon>
        <taxon>Insecta</taxon>
        <taxon>Pterygota</taxon>
        <taxon>Neoptera</taxon>
        <taxon>Paraneoptera</taxon>
        <taxon>Hemiptera</taxon>
        <taxon>Heteroptera</taxon>
        <taxon>Panheteroptera</taxon>
        <taxon>Cimicomorpha</taxon>
        <taxon>Cimicidae</taxon>
        <taxon>Cimex</taxon>
    </lineage>
</organism>
<dbReference type="AlphaFoldDB" id="A0A8I6SE14"/>
<evidence type="ECO:0000313" key="3">
    <source>
        <dbReference type="Proteomes" id="UP000494040"/>
    </source>
</evidence>
<dbReference type="PANTHER" id="PTHR33964:SF9">
    <property type="match status" value="1"/>
</dbReference>
<name>A0A8I6SE14_CIMLE</name>
<evidence type="ECO:0000313" key="2">
    <source>
        <dbReference type="EnsemblMetazoa" id="XP_024080928.1"/>
    </source>
</evidence>
<feature type="region of interest" description="Disordered" evidence="1">
    <location>
        <begin position="238"/>
        <end position="322"/>
    </location>
</feature>
<proteinExistence type="predicted"/>
<dbReference type="OrthoDB" id="10051804at2759"/>
<dbReference type="GeneID" id="106673937"/>
<feature type="compositionally biased region" description="Low complexity" evidence="1">
    <location>
        <begin position="258"/>
        <end position="309"/>
    </location>
</feature>